<dbReference type="AlphaFoldDB" id="A0AAV7WHQ3"/>
<feature type="domain" description="SCAN box" evidence="1">
    <location>
        <begin position="112"/>
        <end position="175"/>
    </location>
</feature>
<dbReference type="Pfam" id="PF02023">
    <property type="entry name" value="SCAN"/>
    <property type="match status" value="1"/>
</dbReference>
<dbReference type="InterPro" id="IPR003309">
    <property type="entry name" value="SCAN_dom"/>
</dbReference>
<organism evidence="2 3">
    <name type="scientific">Pleurodeles waltl</name>
    <name type="common">Iberian ribbed newt</name>
    <dbReference type="NCBI Taxonomy" id="8319"/>
    <lineage>
        <taxon>Eukaryota</taxon>
        <taxon>Metazoa</taxon>
        <taxon>Chordata</taxon>
        <taxon>Craniata</taxon>
        <taxon>Vertebrata</taxon>
        <taxon>Euteleostomi</taxon>
        <taxon>Amphibia</taxon>
        <taxon>Batrachia</taxon>
        <taxon>Caudata</taxon>
        <taxon>Salamandroidea</taxon>
        <taxon>Salamandridae</taxon>
        <taxon>Pleurodelinae</taxon>
        <taxon>Pleurodeles</taxon>
    </lineage>
</organism>
<name>A0AAV7WHQ3_PLEWA</name>
<evidence type="ECO:0000313" key="3">
    <source>
        <dbReference type="Proteomes" id="UP001066276"/>
    </source>
</evidence>
<proteinExistence type="predicted"/>
<evidence type="ECO:0000313" key="2">
    <source>
        <dbReference type="EMBL" id="KAJ1212117.1"/>
    </source>
</evidence>
<protein>
    <recommendedName>
        <fullName evidence="1">SCAN box domain-containing protein</fullName>
    </recommendedName>
</protein>
<comment type="caution">
    <text evidence="2">The sequence shown here is derived from an EMBL/GenBank/DDBJ whole genome shotgun (WGS) entry which is preliminary data.</text>
</comment>
<accession>A0AAV7WHQ3</accession>
<gene>
    <name evidence="2" type="ORF">NDU88_007453</name>
</gene>
<dbReference type="Gene3D" id="1.10.4020.10">
    <property type="entry name" value="DNA breaking-rejoining enzymes"/>
    <property type="match status" value="1"/>
</dbReference>
<dbReference type="PROSITE" id="PS50804">
    <property type="entry name" value="SCAN_BOX"/>
    <property type="match status" value="1"/>
</dbReference>
<dbReference type="PANTHER" id="PTHR46888:SF15">
    <property type="entry name" value="ZINC FINGER AND SCAN DOMAIN-CONTAINING PROTEIN 12-LIKE"/>
    <property type="match status" value="1"/>
</dbReference>
<dbReference type="SMART" id="SM00431">
    <property type="entry name" value="SCAN"/>
    <property type="match status" value="1"/>
</dbReference>
<dbReference type="Proteomes" id="UP001066276">
    <property type="component" value="Chromosome 1_2"/>
</dbReference>
<dbReference type="InterPro" id="IPR038269">
    <property type="entry name" value="SCAN_sf"/>
</dbReference>
<evidence type="ECO:0000259" key="1">
    <source>
        <dbReference type="PROSITE" id="PS50804"/>
    </source>
</evidence>
<reference evidence="2" key="1">
    <citation type="journal article" date="2022" name="bioRxiv">
        <title>Sequencing and chromosome-scale assembly of the giantPleurodeles waltlgenome.</title>
        <authorList>
            <person name="Brown T."/>
            <person name="Elewa A."/>
            <person name="Iarovenko S."/>
            <person name="Subramanian E."/>
            <person name="Araus A.J."/>
            <person name="Petzold A."/>
            <person name="Susuki M."/>
            <person name="Suzuki K.-i.T."/>
            <person name="Hayashi T."/>
            <person name="Toyoda A."/>
            <person name="Oliveira C."/>
            <person name="Osipova E."/>
            <person name="Leigh N.D."/>
            <person name="Simon A."/>
            <person name="Yun M.H."/>
        </authorList>
    </citation>
    <scope>NUCLEOTIDE SEQUENCE</scope>
    <source>
        <strain evidence="2">20211129_DDA</strain>
        <tissue evidence="2">Liver</tissue>
    </source>
</reference>
<dbReference type="EMBL" id="JANPWB010000002">
    <property type="protein sequence ID" value="KAJ1212117.1"/>
    <property type="molecule type" value="Genomic_DNA"/>
</dbReference>
<keyword evidence="3" id="KW-1185">Reference proteome</keyword>
<sequence length="227" mass="25664">MELPPRPVQLPTQVCQPAPEVHLLAASQMPVQIIKFGKMKPGDDPETFLRAFEFVAESAMWPKEEWAEHLGPLLSGDACAVYQALPHNTAEDYDILKEAILDHLGVSERSYQRKFRSVAFTEGAKPREVAHELRDWARRWLKPEIRSPEEIVEIIVVEQFIQILPQGAGEWISHHMASLSLDIAIQLIENYLAGEDFQAPPGEVETEVQMTPQVEEQHTEGIILSTL</sequence>
<dbReference type="SUPFAM" id="SSF47353">
    <property type="entry name" value="Retrovirus capsid dimerization domain-like"/>
    <property type="match status" value="1"/>
</dbReference>
<dbReference type="PANTHER" id="PTHR46888">
    <property type="entry name" value="ZINC KNUCKLE DOMAINCONTAINING PROTEIN-RELATED"/>
    <property type="match status" value="1"/>
</dbReference>